<dbReference type="EMBL" id="CP017634">
    <property type="protein sequence ID" value="ATW26787.1"/>
    <property type="molecule type" value="Genomic_DNA"/>
</dbReference>
<dbReference type="AlphaFoldDB" id="A0A3G1KWL4"/>
<evidence type="ECO:0000313" key="2">
    <source>
        <dbReference type="EMBL" id="ATW26787.1"/>
    </source>
</evidence>
<reference evidence="2 3" key="1">
    <citation type="submission" date="2016-10" db="EMBL/GenBank/DDBJ databases">
        <title>Complete Genome Sequence of Peptococcaceae strain DCMF.</title>
        <authorList>
            <person name="Edwards R.J."/>
            <person name="Holland S.I."/>
            <person name="Deshpande N.P."/>
            <person name="Wong Y.K."/>
            <person name="Ertan H."/>
            <person name="Manefield M."/>
            <person name="Russell T.L."/>
            <person name="Lee M.J."/>
        </authorList>
    </citation>
    <scope>NUCLEOTIDE SEQUENCE [LARGE SCALE GENOMIC DNA]</scope>
    <source>
        <strain evidence="2 3">DCMF</strain>
    </source>
</reference>
<dbReference type="OrthoDB" id="1955062at2"/>
<dbReference type="Proteomes" id="UP000323521">
    <property type="component" value="Chromosome"/>
</dbReference>
<name>A0A3G1KWL4_FORW1</name>
<gene>
    <name evidence="2" type="ORF">DCMF_20255</name>
</gene>
<keyword evidence="1" id="KW-0472">Membrane</keyword>
<dbReference type="KEGG" id="fwa:DCMF_20255"/>
<proteinExistence type="predicted"/>
<feature type="transmembrane region" description="Helical" evidence="1">
    <location>
        <begin position="6"/>
        <end position="25"/>
    </location>
</feature>
<accession>A0A3G1KWL4</accession>
<dbReference type="RefSeq" id="WP_148136108.1">
    <property type="nucleotide sequence ID" value="NZ_CP017634.1"/>
</dbReference>
<keyword evidence="1" id="KW-1133">Transmembrane helix</keyword>
<evidence type="ECO:0000256" key="1">
    <source>
        <dbReference type="SAM" id="Phobius"/>
    </source>
</evidence>
<evidence type="ECO:0000313" key="3">
    <source>
        <dbReference type="Proteomes" id="UP000323521"/>
    </source>
</evidence>
<keyword evidence="1" id="KW-0812">Transmembrane</keyword>
<keyword evidence="3" id="KW-1185">Reference proteome</keyword>
<protein>
    <submittedName>
        <fullName evidence="2">Uncharacterized protein</fullName>
    </submittedName>
</protein>
<organism evidence="2 3">
    <name type="scientific">Formimonas warabiya</name>
    <dbReference type="NCBI Taxonomy" id="1761012"/>
    <lineage>
        <taxon>Bacteria</taxon>
        <taxon>Bacillati</taxon>
        <taxon>Bacillota</taxon>
        <taxon>Clostridia</taxon>
        <taxon>Eubacteriales</taxon>
        <taxon>Peptococcaceae</taxon>
        <taxon>Candidatus Formimonas</taxon>
    </lineage>
</organism>
<sequence length="185" mass="21873">MLTYIGVIIVILSFFSFTQVYKLLFRTRLFDKYFQINLEESYNLDDLFPIKIKGQITPKVDYLDIPYESLNIPINTKTICGTIENNLVSLELIKSSDRKKSLNLIKQQYTKTVRSYISETIKTKKEYIELIKISKRQKHHLKKIACANCKHQIQCEIMFDTCNYQKKTRETLLLHCNKGKYDLNL</sequence>